<accession>A0A5S9QJT6</accession>
<evidence type="ECO:0000256" key="2">
    <source>
        <dbReference type="ARBA" id="ARBA00022695"/>
    </source>
</evidence>
<comment type="function">
    <text evidence="5">Guanylyltransferase that catalyzes the activation of (2R)-3-phosphoglycerate (3PG) as 3-[(R)-glyceryl]-diphospho-5'-guanosine, via the condensation of 3PG with GTP. It is involved in the biosynthesis of a derivative of the hydride carrier cofactor coenzyme F420, 3PG-F420.</text>
</comment>
<dbReference type="OrthoDB" id="6334386at2"/>
<dbReference type="PANTHER" id="PTHR40392:SF1">
    <property type="entry name" value="2-PHOSPHO-L-LACTATE GUANYLYLTRANSFERASE"/>
    <property type="match status" value="1"/>
</dbReference>
<dbReference type="Gene3D" id="3.90.550.10">
    <property type="entry name" value="Spore Coat Polysaccharide Biosynthesis Protein SpsA, Chain A"/>
    <property type="match status" value="1"/>
</dbReference>
<sequence>MWAVLPVKGFNESKQRLADVLSPEQRSRLSQAMFQDVLGALAGSQSVKQILVITSDDDVAVTADNFDAVVVKEPDDVRGLNAAVCYALEQVAGFGAERALILHGDVPLVTPTDLDYLASSHLEGSVTLSPDTAHSGTNGMVCDIPAELTFSYGENSFDKHRDSASENGLLCTTVAVPGISLDVDNLSDLIRLNERIKARPQLATAQYLRRTEIQSLIDALS</sequence>
<comment type="similarity">
    <text evidence="5">Belongs to the CofC family.</text>
</comment>
<keyword evidence="3 5" id="KW-0547">Nucleotide-binding</keyword>
<keyword evidence="4 5" id="KW-0342">GTP-binding</keyword>
<keyword evidence="7" id="KW-1185">Reference proteome</keyword>
<dbReference type="SUPFAM" id="SSF53448">
    <property type="entry name" value="Nucleotide-diphospho-sugar transferases"/>
    <property type="match status" value="1"/>
</dbReference>
<evidence type="ECO:0000256" key="5">
    <source>
        <dbReference type="HAMAP-Rule" id="MF_02114"/>
    </source>
</evidence>
<dbReference type="InterPro" id="IPR029044">
    <property type="entry name" value="Nucleotide-diphossugar_trans"/>
</dbReference>
<dbReference type="GO" id="GO:0005525">
    <property type="term" value="F:GTP binding"/>
    <property type="evidence" value="ECO:0007669"/>
    <property type="project" value="UniProtKB-KW"/>
</dbReference>
<evidence type="ECO:0000256" key="3">
    <source>
        <dbReference type="ARBA" id="ARBA00022741"/>
    </source>
</evidence>
<dbReference type="InterPro" id="IPR002835">
    <property type="entry name" value="CofC"/>
</dbReference>
<dbReference type="Proteomes" id="UP000441399">
    <property type="component" value="Unassembled WGS sequence"/>
</dbReference>
<proteinExistence type="inferred from homology"/>
<protein>
    <recommendedName>
        <fullName evidence="5">3-phospho-D-glycerate guanylyltransferase</fullName>
        <shortName evidence="5">3PG guanylyltransferase</shortName>
        <ecNumber evidence="5">2.7.7.106</ecNumber>
    </recommendedName>
</protein>
<keyword evidence="2 5" id="KW-0548">Nucleotidyltransferase</keyword>
<evidence type="ECO:0000313" key="7">
    <source>
        <dbReference type="Proteomes" id="UP000441399"/>
    </source>
</evidence>
<dbReference type="UniPathway" id="UPA00071"/>
<keyword evidence="1 5" id="KW-0808">Transferase</keyword>
<evidence type="ECO:0000313" key="6">
    <source>
        <dbReference type="EMBL" id="CAA0118473.1"/>
    </source>
</evidence>
<dbReference type="AlphaFoldDB" id="A0A5S9QJT6"/>
<dbReference type="EC" id="2.7.7.106" evidence="5"/>
<dbReference type="NCBIfam" id="TIGR03552">
    <property type="entry name" value="F420_cofC"/>
    <property type="match status" value="1"/>
</dbReference>
<comment type="catalytic activity">
    <reaction evidence="5">
        <text>(2R)-3-phosphoglycerate + GTP + H(+) = 3-[(R)-glyceryl]-diphospho-5'-guanosine + diphosphate</text>
        <dbReference type="Rhea" id="RHEA:63440"/>
        <dbReference type="ChEBI" id="CHEBI:15378"/>
        <dbReference type="ChEBI" id="CHEBI:33019"/>
        <dbReference type="ChEBI" id="CHEBI:37565"/>
        <dbReference type="ChEBI" id="CHEBI:58272"/>
        <dbReference type="ChEBI" id="CHEBI:147306"/>
        <dbReference type="EC" id="2.7.7.106"/>
    </reaction>
</comment>
<dbReference type="HAMAP" id="MF_02114">
    <property type="entry name" value="CofC"/>
    <property type="match status" value="1"/>
</dbReference>
<gene>
    <name evidence="6" type="primary">cofC_2</name>
    <name evidence="5" type="synonym">fbiD</name>
    <name evidence="6" type="ORF">OPDIPICF_02111</name>
</gene>
<dbReference type="GO" id="GO:0052645">
    <property type="term" value="P:F420-0 metabolic process"/>
    <property type="evidence" value="ECO:0007669"/>
    <property type="project" value="UniProtKB-UniRule"/>
</dbReference>
<dbReference type="Pfam" id="PF01983">
    <property type="entry name" value="CofC"/>
    <property type="match status" value="1"/>
</dbReference>
<organism evidence="6 7">
    <name type="scientific">BD1-7 clade bacterium</name>
    <dbReference type="NCBI Taxonomy" id="2029982"/>
    <lineage>
        <taxon>Bacteria</taxon>
        <taxon>Pseudomonadati</taxon>
        <taxon>Pseudomonadota</taxon>
        <taxon>Gammaproteobacteria</taxon>
        <taxon>Cellvibrionales</taxon>
        <taxon>Spongiibacteraceae</taxon>
        <taxon>BD1-7 clade</taxon>
    </lineage>
</organism>
<evidence type="ECO:0000256" key="1">
    <source>
        <dbReference type="ARBA" id="ARBA00022679"/>
    </source>
</evidence>
<name>A0A5S9QJT6_9GAMM</name>
<dbReference type="PANTHER" id="PTHR40392">
    <property type="entry name" value="2-PHOSPHO-L-LACTATE GUANYLYLTRANSFERASE"/>
    <property type="match status" value="1"/>
</dbReference>
<dbReference type="EMBL" id="CACSIO010000034">
    <property type="protein sequence ID" value="CAA0118473.1"/>
    <property type="molecule type" value="Genomic_DNA"/>
</dbReference>
<comment type="pathway">
    <text evidence="5">Cofactor biosynthesis; coenzyme F420 biosynthesis.</text>
</comment>
<evidence type="ECO:0000256" key="4">
    <source>
        <dbReference type="ARBA" id="ARBA00023134"/>
    </source>
</evidence>
<dbReference type="GO" id="GO:0043814">
    <property type="term" value="F:phospholactate guanylyltransferase activity"/>
    <property type="evidence" value="ECO:0007669"/>
    <property type="project" value="InterPro"/>
</dbReference>
<reference evidence="6 7" key="1">
    <citation type="submission" date="2019-11" db="EMBL/GenBank/DDBJ databases">
        <authorList>
            <person name="Holert J."/>
        </authorList>
    </citation>
    <scope>NUCLEOTIDE SEQUENCE [LARGE SCALE GENOMIC DNA]</scope>
    <source>
        <strain evidence="6">SB11_3</strain>
    </source>
</reference>